<reference evidence="5 6" key="1">
    <citation type="submission" date="2014-06" db="EMBL/GenBank/DDBJ databases">
        <title>Whole Genome Sequences of Three Symbiotic Endozoicomonas Bacteria.</title>
        <authorList>
            <person name="Neave M.J."/>
            <person name="Apprill A."/>
            <person name="Voolstra C.R."/>
        </authorList>
    </citation>
    <scope>NUCLEOTIDE SEQUENCE [LARGE SCALE GENOMIC DNA]</scope>
    <source>
        <strain evidence="5 6">DSM 25634</strain>
    </source>
</reference>
<feature type="chain" id="PRO_5001760820" description="Porin" evidence="4">
    <location>
        <begin position="22"/>
        <end position="490"/>
    </location>
</feature>
<dbReference type="OrthoDB" id="6759120at2"/>
<evidence type="ECO:0000313" key="5">
    <source>
        <dbReference type="EMBL" id="KEQ16710.1"/>
    </source>
</evidence>
<sequence length="490" mass="54953">MKLAVLTATSTAVLIASAASAAPVETTQTKSLEDSSLSLKLRNYYQDRQLKDFKQSDYIETLSDSSKRTVKNHDKQLAWGQGLEINFESAYLGSPEAGIGFDFSLYGGLKLLGDKDRYGTTILKQDTPVYDATKQEYLADQSSYGKLGLANIKGFAGDDQHNIYAHVGWISIEKPLMKTYHRLTPTSFRGAIADAKLGDFDLYAAWTDQVSLYNHDRMEDFTSAKPGKDGRSGVHTKIDYLYTVGGSYDHESGLGADLAYAESESYLKLYHANLNYTFLLAEETSLQLEGQVYKGKDNGDKWKSDGTTYGGFDKDANLYNLNARLTYDMVSVSASYSQIKAEKNDGLGYFDYHLAYESGHDYDDLGYSTKRQISDFNYNGEKVWQAGVHYSFDNLGLPGLSMGYTYTQGSDIEATNMTDFRDKYKETEHNVAVGYSFQQKELKGLSVTLLYAQHKADKEISKIKNKDKEGYEYEGMTDLRLFVDYTVSVF</sequence>
<dbReference type="Pfam" id="PF03573">
    <property type="entry name" value="OprD"/>
    <property type="match status" value="1"/>
</dbReference>
<protein>
    <recommendedName>
        <fullName evidence="7">Porin</fullName>
    </recommendedName>
</protein>
<dbReference type="InterPro" id="IPR005318">
    <property type="entry name" value="OM_porin_bac"/>
</dbReference>
<evidence type="ECO:0000313" key="6">
    <source>
        <dbReference type="Proteomes" id="UP000028073"/>
    </source>
</evidence>
<feature type="signal peptide" evidence="4">
    <location>
        <begin position="1"/>
        <end position="21"/>
    </location>
</feature>
<keyword evidence="2" id="KW-0813">Transport</keyword>
<comment type="caution">
    <text evidence="5">The sequence shown here is derived from an EMBL/GenBank/DDBJ whole genome shotgun (WGS) entry which is preliminary data.</text>
</comment>
<dbReference type="Gene3D" id="2.40.160.10">
    <property type="entry name" value="Porin"/>
    <property type="match status" value="1"/>
</dbReference>
<keyword evidence="6" id="KW-1185">Reference proteome</keyword>
<evidence type="ECO:0000256" key="4">
    <source>
        <dbReference type="SAM" id="SignalP"/>
    </source>
</evidence>
<evidence type="ECO:0000256" key="3">
    <source>
        <dbReference type="ARBA" id="ARBA00022729"/>
    </source>
</evidence>
<dbReference type="PANTHER" id="PTHR34596:SF2">
    <property type="entry name" value="CHITOPORIN"/>
    <property type="match status" value="1"/>
</dbReference>
<dbReference type="eggNOG" id="COG3203">
    <property type="taxonomic scope" value="Bacteria"/>
</dbReference>
<dbReference type="STRING" id="1137799.GZ78_18595"/>
<gene>
    <name evidence="5" type="ORF">GZ78_18595</name>
</gene>
<dbReference type="GO" id="GO:0016020">
    <property type="term" value="C:membrane"/>
    <property type="evidence" value="ECO:0007669"/>
    <property type="project" value="InterPro"/>
</dbReference>
<dbReference type="InterPro" id="IPR023614">
    <property type="entry name" value="Porin_dom_sf"/>
</dbReference>
<dbReference type="EMBL" id="JOKH01000004">
    <property type="protein sequence ID" value="KEQ16710.1"/>
    <property type="molecule type" value="Genomic_DNA"/>
</dbReference>
<dbReference type="PANTHER" id="PTHR34596">
    <property type="entry name" value="CHITOPORIN"/>
    <property type="match status" value="1"/>
</dbReference>
<accession>A0A081NE37</accession>
<proteinExistence type="inferred from homology"/>
<dbReference type="RefSeq" id="WP_034838740.1">
    <property type="nucleotide sequence ID" value="NZ_JOKH01000004.1"/>
</dbReference>
<comment type="similarity">
    <text evidence="1">Belongs to the outer membrane porin (Opr) (TC 1.B.25) family.</text>
</comment>
<evidence type="ECO:0000256" key="2">
    <source>
        <dbReference type="ARBA" id="ARBA00022448"/>
    </source>
</evidence>
<organism evidence="5 6">
    <name type="scientific">Endozoicomonas numazuensis</name>
    <dbReference type="NCBI Taxonomy" id="1137799"/>
    <lineage>
        <taxon>Bacteria</taxon>
        <taxon>Pseudomonadati</taxon>
        <taxon>Pseudomonadota</taxon>
        <taxon>Gammaproteobacteria</taxon>
        <taxon>Oceanospirillales</taxon>
        <taxon>Endozoicomonadaceae</taxon>
        <taxon>Endozoicomonas</taxon>
    </lineage>
</organism>
<name>A0A081NE37_9GAMM</name>
<dbReference type="Proteomes" id="UP000028073">
    <property type="component" value="Unassembled WGS sequence"/>
</dbReference>
<evidence type="ECO:0000256" key="1">
    <source>
        <dbReference type="ARBA" id="ARBA00009075"/>
    </source>
</evidence>
<dbReference type="AlphaFoldDB" id="A0A081NE37"/>
<dbReference type="GO" id="GO:0015288">
    <property type="term" value="F:porin activity"/>
    <property type="evidence" value="ECO:0007669"/>
    <property type="project" value="TreeGrafter"/>
</dbReference>
<keyword evidence="3 4" id="KW-0732">Signal</keyword>
<evidence type="ECO:0008006" key="7">
    <source>
        <dbReference type="Google" id="ProtNLM"/>
    </source>
</evidence>